<sequence>MESSQDVAALRIKGSWFSRLPSTAGSARIQNQLDRSAVPAMDTGSAGCLQLLVQQGFRITAGPFSCTGNGQLAGLLMGCSAGITGLFLQLDFFTCEQLDSIALRCISVYKDSISAGQPIKLCLKCTVHMTVLQEPFTCMSLSISWTLLTSILLCKDSIIKVSWTSVDMLRISSFSGLLSASVLPPLDSAGLFTEMVSFALPAGYFILLDSSGVIISLSGF</sequence>
<proteinExistence type="predicted"/>
<dbReference type="Proteomes" id="UP001642360">
    <property type="component" value="Unassembled WGS sequence"/>
</dbReference>
<organism evidence="1 2">
    <name type="scientific">Ilex paraguariensis</name>
    <name type="common">yerba mate</name>
    <dbReference type="NCBI Taxonomy" id="185542"/>
    <lineage>
        <taxon>Eukaryota</taxon>
        <taxon>Viridiplantae</taxon>
        <taxon>Streptophyta</taxon>
        <taxon>Embryophyta</taxon>
        <taxon>Tracheophyta</taxon>
        <taxon>Spermatophyta</taxon>
        <taxon>Magnoliopsida</taxon>
        <taxon>eudicotyledons</taxon>
        <taxon>Gunneridae</taxon>
        <taxon>Pentapetalae</taxon>
        <taxon>asterids</taxon>
        <taxon>campanulids</taxon>
        <taxon>Aquifoliales</taxon>
        <taxon>Aquifoliaceae</taxon>
        <taxon>Ilex</taxon>
    </lineage>
</organism>
<evidence type="ECO:0000313" key="2">
    <source>
        <dbReference type="Proteomes" id="UP001642360"/>
    </source>
</evidence>
<accession>A0ABC8UMA9</accession>
<keyword evidence="2" id="KW-1185">Reference proteome</keyword>
<name>A0ABC8UMA9_9AQUA</name>
<dbReference type="EMBL" id="CAUOFW020008279">
    <property type="protein sequence ID" value="CAK9182173.1"/>
    <property type="molecule type" value="Genomic_DNA"/>
</dbReference>
<gene>
    <name evidence="1" type="ORF">ILEXP_LOCUS52315</name>
</gene>
<reference evidence="1 2" key="1">
    <citation type="submission" date="2024-02" db="EMBL/GenBank/DDBJ databases">
        <authorList>
            <person name="Vignale AGUSTIN F."/>
            <person name="Sosa J E."/>
            <person name="Modenutti C."/>
        </authorList>
    </citation>
    <scope>NUCLEOTIDE SEQUENCE [LARGE SCALE GENOMIC DNA]</scope>
</reference>
<comment type="caution">
    <text evidence="1">The sequence shown here is derived from an EMBL/GenBank/DDBJ whole genome shotgun (WGS) entry which is preliminary data.</text>
</comment>
<evidence type="ECO:0000313" key="1">
    <source>
        <dbReference type="EMBL" id="CAK9182173.1"/>
    </source>
</evidence>
<dbReference type="AlphaFoldDB" id="A0ABC8UMA9"/>
<protein>
    <submittedName>
        <fullName evidence="1">Uncharacterized protein</fullName>
    </submittedName>
</protein>